<proteinExistence type="predicted"/>
<dbReference type="AlphaFoldDB" id="A0A158D195"/>
<dbReference type="Proteomes" id="UP000071859">
    <property type="component" value="Unassembled WGS sequence"/>
</dbReference>
<protein>
    <submittedName>
        <fullName evidence="1">Virulence protein, SciE type</fullName>
    </submittedName>
</protein>
<dbReference type="EMBL" id="FCOX02000026">
    <property type="protein sequence ID" value="SAK88435.1"/>
    <property type="molecule type" value="Genomic_DNA"/>
</dbReference>
<comment type="caution">
    <text evidence="1">The sequence shown here is derived from an EMBL/GenBank/DDBJ whole genome shotgun (WGS) entry which is preliminary data.</text>
</comment>
<organism evidence="1 2">
    <name type="scientific">Caballeronia calidae</name>
    <dbReference type="NCBI Taxonomy" id="1777139"/>
    <lineage>
        <taxon>Bacteria</taxon>
        <taxon>Pseudomonadati</taxon>
        <taxon>Pseudomonadota</taxon>
        <taxon>Betaproteobacteria</taxon>
        <taxon>Burkholderiales</taxon>
        <taxon>Burkholderiaceae</taxon>
        <taxon>Caballeronia</taxon>
    </lineage>
</organism>
<sequence length="290" mass="31228">MMEQIVMSHVPHGASVSPSQAIAETEARIRAEPAVAAHRWALFQWLCITQQWDRAIRQLQAFAQLDEAQGKIAHVYRDLVRAERVRAKVMSGAQEPGFVFDDNPAWMHGLHAALGLAASGDLEAADAARESALDAAPLICGASRLGSFDWIGDSDSRLGPVCEFIAAGRYRWLPIADIAAWRITRPGSLVDLIWAPGTLTLVDGTELNGFLPARYPDTPALEQTEREALLLGRRTVWRDAGRTGVFASGCKTWATSAGDFGVFDLVECTFGDTARAGESARAGAGSGLAQ</sequence>
<accession>A0A158D195</accession>
<reference evidence="1" key="1">
    <citation type="submission" date="2016-01" db="EMBL/GenBank/DDBJ databases">
        <authorList>
            <person name="Peeters C."/>
        </authorList>
    </citation>
    <scope>NUCLEOTIDE SEQUENCE</scope>
    <source>
        <strain evidence="1">LMG 29321</strain>
    </source>
</reference>
<dbReference type="Gene3D" id="1.25.40.10">
    <property type="entry name" value="Tetratricopeptide repeat domain"/>
    <property type="match status" value="1"/>
</dbReference>
<dbReference type="InterPro" id="IPR009211">
    <property type="entry name" value="TagJ"/>
</dbReference>
<evidence type="ECO:0000313" key="2">
    <source>
        <dbReference type="Proteomes" id="UP000071859"/>
    </source>
</evidence>
<keyword evidence="2" id="KW-1185">Reference proteome</keyword>
<evidence type="ECO:0000313" key="1">
    <source>
        <dbReference type="EMBL" id="SAK88435.1"/>
    </source>
</evidence>
<dbReference type="Pfam" id="PF07024">
    <property type="entry name" value="ImpE"/>
    <property type="match status" value="1"/>
</dbReference>
<dbReference type="SUPFAM" id="SSF144059">
    <property type="entry name" value="ImpE-like"/>
    <property type="match status" value="1"/>
</dbReference>
<dbReference type="OrthoDB" id="5416084at2"/>
<dbReference type="PIRSF" id="PIRSF029288">
    <property type="entry name" value="SciE_ImpE"/>
    <property type="match status" value="1"/>
</dbReference>
<dbReference type="InterPro" id="IPR011990">
    <property type="entry name" value="TPR-like_helical_dom_sf"/>
</dbReference>
<gene>
    <name evidence="1" type="ORF">AWB78_04617</name>
</gene>
<name>A0A158D195_9BURK</name>